<evidence type="ECO:0000313" key="3">
    <source>
        <dbReference type="EMBL" id="CAF9919617.1"/>
    </source>
</evidence>
<evidence type="ECO:0000256" key="1">
    <source>
        <dbReference type="SAM" id="MobiDB-lite"/>
    </source>
</evidence>
<reference evidence="3" key="1">
    <citation type="submission" date="2021-03" db="EMBL/GenBank/DDBJ databases">
        <authorList>
            <person name="Tagirdzhanova G."/>
        </authorList>
    </citation>
    <scope>NUCLEOTIDE SEQUENCE</scope>
</reference>
<feature type="region of interest" description="Disordered" evidence="1">
    <location>
        <begin position="1"/>
        <end position="20"/>
    </location>
</feature>
<proteinExistence type="predicted"/>
<evidence type="ECO:0000259" key="2">
    <source>
        <dbReference type="SMART" id="SM00355"/>
    </source>
</evidence>
<feature type="domain" description="C2H2-type" evidence="2">
    <location>
        <begin position="252"/>
        <end position="276"/>
    </location>
</feature>
<dbReference type="Proteomes" id="UP000664534">
    <property type="component" value="Unassembled WGS sequence"/>
</dbReference>
<dbReference type="OrthoDB" id="5399138at2759"/>
<gene>
    <name evidence="3" type="ORF">IMSHALPRED_004674</name>
</gene>
<sequence length="612" mass="68302">MNLNKRQRSNSGLAHALGQPSPSLVQNCPVSLVPQNIRNATSQLEPQVAITILLDEEDENIFAYLRFARSLDQNLHYFPDHGPHGPLSSDQVRAVWALRACADDEIRAWLEQHRKLVSESQQPVWPQGGLLEESGPAYLSTSGQARGIGHSPGDWALRDFPAFRKLLSDTQQPIYSQGRPFEESGRVHLSTSGQARGIGHTPSDRASVCASPNNDDTESSYQGTLNAPRTHPRRTLDRTDTSHEGRKPANLYRCTICEDRRSYKNLSDWRKHEKEHVERYVCMRGGPLEETKGGVKCILCGFLNPSQEHLSAHNIQICGQGVPGSFSCKRRVDLVSHLSKRHNVQGKAQGEAIANRWKETTKNKMWSCGFCVHLVHTFGDRLKHIATHFARGQTFDEWDTTKVMEGLLSQPGMVDAWVTRLDHSYGLDFPEIIWKKHAVKELQHDLEIGPSDANHAAALAKAAYEASQSRWHSLNDDKPLAFAPTDGAPETRATVWTNDYELNAERAFKPSSNHNQPLFVADPAKTLHYGVPALRGTPMDTYDYGAFPTSFSDYESGSIEAPGLSDHGQTYWSAPDQHTGFNGYQEHSNATAGSHNWPTSALFDYEPDDDDI</sequence>
<protein>
    <recommendedName>
        <fullName evidence="2">C2H2-type domain-containing protein</fullName>
    </recommendedName>
</protein>
<organism evidence="3 4">
    <name type="scientific">Imshaugia aleurites</name>
    <dbReference type="NCBI Taxonomy" id="172621"/>
    <lineage>
        <taxon>Eukaryota</taxon>
        <taxon>Fungi</taxon>
        <taxon>Dikarya</taxon>
        <taxon>Ascomycota</taxon>
        <taxon>Pezizomycotina</taxon>
        <taxon>Lecanoromycetes</taxon>
        <taxon>OSLEUM clade</taxon>
        <taxon>Lecanoromycetidae</taxon>
        <taxon>Lecanorales</taxon>
        <taxon>Lecanorineae</taxon>
        <taxon>Parmeliaceae</taxon>
        <taxon>Imshaugia</taxon>
    </lineage>
</organism>
<feature type="compositionally biased region" description="Polar residues" evidence="1">
    <location>
        <begin position="210"/>
        <end position="227"/>
    </location>
</feature>
<feature type="compositionally biased region" description="Basic and acidic residues" evidence="1">
    <location>
        <begin position="234"/>
        <end position="246"/>
    </location>
</feature>
<dbReference type="InterPro" id="IPR013087">
    <property type="entry name" value="Znf_C2H2_type"/>
</dbReference>
<feature type="region of interest" description="Disordered" evidence="1">
    <location>
        <begin position="559"/>
        <end position="612"/>
    </location>
</feature>
<evidence type="ECO:0000313" key="4">
    <source>
        <dbReference type="Proteomes" id="UP000664534"/>
    </source>
</evidence>
<dbReference type="AlphaFoldDB" id="A0A8H3F6R2"/>
<feature type="domain" description="C2H2-type" evidence="2">
    <location>
        <begin position="366"/>
        <end position="388"/>
    </location>
</feature>
<feature type="compositionally biased region" description="Polar residues" evidence="1">
    <location>
        <begin position="579"/>
        <end position="599"/>
    </location>
</feature>
<name>A0A8H3F6R2_9LECA</name>
<feature type="region of interest" description="Disordered" evidence="1">
    <location>
        <begin position="192"/>
        <end position="246"/>
    </location>
</feature>
<accession>A0A8H3F6R2</accession>
<dbReference type="EMBL" id="CAJPDT010000023">
    <property type="protein sequence ID" value="CAF9919617.1"/>
    <property type="molecule type" value="Genomic_DNA"/>
</dbReference>
<comment type="caution">
    <text evidence="3">The sequence shown here is derived from an EMBL/GenBank/DDBJ whole genome shotgun (WGS) entry which is preliminary data.</text>
</comment>
<dbReference type="SMART" id="SM00355">
    <property type="entry name" value="ZnF_C2H2"/>
    <property type="match status" value="2"/>
</dbReference>
<keyword evidence="4" id="KW-1185">Reference proteome</keyword>